<dbReference type="EMBL" id="HBJA01116452">
    <property type="protein sequence ID" value="CAE0828785.1"/>
    <property type="molecule type" value="Transcribed_RNA"/>
</dbReference>
<dbReference type="AlphaFoldDB" id="A0A7S4G8J7"/>
<accession>A0A7S4G8J7</accession>
<reference evidence="1" key="1">
    <citation type="submission" date="2021-01" db="EMBL/GenBank/DDBJ databases">
        <authorList>
            <person name="Corre E."/>
            <person name="Pelletier E."/>
            <person name="Niang G."/>
            <person name="Scheremetjew M."/>
            <person name="Finn R."/>
            <person name="Kale V."/>
            <person name="Holt S."/>
            <person name="Cochrane G."/>
            <person name="Meng A."/>
            <person name="Brown T."/>
            <person name="Cohen L."/>
        </authorList>
    </citation>
    <scope>NUCLEOTIDE SEQUENCE</scope>
    <source>
        <strain evidence="1">CCMP1594</strain>
    </source>
</reference>
<sequence length="111" mass="12476">MEYGIRPSLPTFSAMQTASFLVSATPDCQHPMGEEESKRGWYKNGGELAPLPDMCQCQRHHRDHSLNLYTAGARVFVRSVSGLKILSQNNLVPTSKTKHSVILRKNSFRET</sequence>
<organism evidence="1">
    <name type="scientific">Eutreptiella gymnastica</name>
    <dbReference type="NCBI Taxonomy" id="73025"/>
    <lineage>
        <taxon>Eukaryota</taxon>
        <taxon>Discoba</taxon>
        <taxon>Euglenozoa</taxon>
        <taxon>Euglenida</taxon>
        <taxon>Spirocuta</taxon>
        <taxon>Euglenophyceae</taxon>
        <taxon>Eutreptiales</taxon>
        <taxon>Eutreptiaceae</taxon>
        <taxon>Eutreptiella</taxon>
    </lineage>
</organism>
<protein>
    <submittedName>
        <fullName evidence="1">Uncharacterized protein</fullName>
    </submittedName>
</protein>
<gene>
    <name evidence="1" type="ORF">EGYM00163_LOCUS40063</name>
</gene>
<evidence type="ECO:0000313" key="1">
    <source>
        <dbReference type="EMBL" id="CAE0828785.1"/>
    </source>
</evidence>
<proteinExistence type="predicted"/>
<name>A0A7S4G8J7_9EUGL</name>